<sequence length="146" mass="17103">MQMLVFCIQLDLTLSEIPKDDKRASDCSTGDRHFRVRIISKVQNNHRRTSNTGHRLNKSSHRLCNSSHRDLQVTHFTANITDRRLNSPPYLKFRATRRSIYSTYRRKLQAARRKLDNTVRRFNTPVLSQNLPSKLSHRKGTKTCVI</sequence>
<protein>
    <submittedName>
        <fullName evidence="1">Uncharacterized protein</fullName>
    </submittedName>
</protein>
<reference evidence="1" key="1">
    <citation type="submission" date="2022-10" db="EMBL/GenBank/DDBJ databases">
        <title>Tapping the CABI collections for fungal endophytes: first genome assemblies for Collariella, Neodidymelliopsis, Ascochyta clinopodiicola, Didymella pomorum, Didymosphaeria variabile, Neocosmospora piperis and Neocucurbitaria cava.</title>
        <authorList>
            <person name="Hill R."/>
        </authorList>
    </citation>
    <scope>NUCLEOTIDE SEQUENCE</scope>
    <source>
        <strain evidence="1">IMI 356815</strain>
    </source>
</reference>
<evidence type="ECO:0000313" key="1">
    <source>
        <dbReference type="EMBL" id="KAJ4344772.1"/>
    </source>
</evidence>
<name>A0A9W9C546_9PLEO</name>
<evidence type="ECO:0000313" key="2">
    <source>
        <dbReference type="Proteomes" id="UP001140513"/>
    </source>
</evidence>
<keyword evidence="2" id="KW-1185">Reference proteome</keyword>
<proteinExistence type="predicted"/>
<organism evidence="1 2">
    <name type="scientific">Didymosphaeria variabile</name>
    <dbReference type="NCBI Taxonomy" id="1932322"/>
    <lineage>
        <taxon>Eukaryota</taxon>
        <taxon>Fungi</taxon>
        <taxon>Dikarya</taxon>
        <taxon>Ascomycota</taxon>
        <taxon>Pezizomycotina</taxon>
        <taxon>Dothideomycetes</taxon>
        <taxon>Pleosporomycetidae</taxon>
        <taxon>Pleosporales</taxon>
        <taxon>Massarineae</taxon>
        <taxon>Didymosphaeriaceae</taxon>
        <taxon>Didymosphaeria</taxon>
    </lineage>
</organism>
<dbReference type="AlphaFoldDB" id="A0A9W9C546"/>
<dbReference type="Proteomes" id="UP001140513">
    <property type="component" value="Unassembled WGS sequence"/>
</dbReference>
<gene>
    <name evidence="1" type="ORF">N0V89_012516</name>
</gene>
<dbReference type="GeneID" id="80916046"/>
<accession>A0A9W9C546</accession>
<dbReference type="RefSeq" id="XP_056065224.1">
    <property type="nucleotide sequence ID" value="XM_056221237.1"/>
</dbReference>
<dbReference type="EMBL" id="JAPEUX010000010">
    <property type="protein sequence ID" value="KAJ4344772.1"/>
    <property type="molecule type" value="Genomic_DNA"/>
</dbReference>
<comment type="caution">
    <text evidence="1">The sequence shown here is derived from an EMBL/GenBank/DDBJ whole genome shotgun (WGS) entry which is preliminary data.</text>
</comment>